<keyword evidence="2" id="KW-0812">Transmembrane</keyword>
<keyword evidence="2" id="KW-1133">Transmembrane helix</keyword>
<proteinExistence type="predicted"/>
<evidence type="ECO:0008006" key="5">
    <source>
        <dbReference type="Google" id="ProtNLM"/>
    </source>
</evidence>
<dbReference type="RefSeq" id="WP_239796785.1">
    <property type="nucleotide sequence ID" value="NZ_OU912926.1"/>
</dbReference>
<dbReference type="InterPro" id="IPR006311">
    <property type="entry name" value="TAT_signal"/>
</dbReference>
<dbReference type="Proteomes" id="UP000839052">
    <property type="component" value="Chromosome"/>
</dbReference>
<accession>A0ABM8YZH3</accession>
<keyword evidence="2" id="KW-0472">Membrane</keyword>
<dbReference type="PROSITE" id="PS51318">
    <property type="entry name" value="TAT"/>
    <property type="match status" value="1"/>
</dbReference>
<evidence type="ECO:0000313" key="4">
    <source>
        <dbReference type="Proteomes" id="UP000839052"/>
    </source>
</evidence>
<evidence type="ECO:0000256" key="2">
    <source>
        <dbReference type="SAM" id="Phobius"/>
    </source>
</evidence>
<dbReference type="EMBL" id="OU912926">
    <property type="protein sequence ID" value="CAG9932910.1"/>
    <property type="molecule type" value="Genomic_DNA"/>
</dbReference>
<feature type="region of interest" description="Disordered" evidence="1">
    <location>
        <begin position="1"/>
        <end position="20"/>
    </location>
</feature>
<sequence length="62" mass="6353">MNMPSDNSHETTEELSGSASGRRDFLKVISTVAVGALPFAAASGAIPAAAQSVERKGKYANS</sequence>
<reference evidence="3 4" key="1">
    <citation type="submission" date="2021-10" db="EMBL/GenBank/DDBJ databases">
        <authorList>
            <person name="Koch H."/>
        </authorList>
    </citation>
    <scope>NUCLEOTIDE SEQUENCE [LARGE SCALE GENOMIC DNA]</scope>
    <source>
        <strain evidence="3">6680</strain>
    </source>
</reference>
<protein>
    <recommendedName>
        <fullName evidence="5">Tat (Twin-arginine translocation) pathway signal sequence</fullName>
    </recommendedName>
</protein>
<feature type="transmembrane region" description="Helical" evidence="2">
    <location>
        <begin position="28"/>
        <end position="50"/>
    </location>
</feature>
<evidence type="ECO:0000313" key="3">
    <source>
        <dbReference type="EMBL" id="CAG9932910.1"/>
    </source>
</evidence>
<keyword evidence="4" id="KW-1185">Reference proteome</keyword>
<gene>
    <name evidence="3" type="ORF">NTG6680_1657</name>
</gene>
<evidence type="ECO:0000256" key="1">
    <source>
        <dbReference type="SAM" id="MobiDB-lite"/>
    </source>
</evidence>
<organism evidence="3 4">
    <name type="scientific">Candidatus Nitrotoga arctica</name>
    <dbReference type="NCBI Taxonomy" id="453162"/>
    <lineage>
        <taxon>Bacteria</taxon>
        <taxon>Pseudomonadati</taxon>
        <taxon>Pseudomonadota</taxon>
        <taxon>Betaproteobacteria</taxon>
        <taxon>Nitrosomonadales</taxon>
        <taxon>Gallionellaceae</taxon>
        <taxon>Candidatus Nitrotoga</taxon>
    </lineage>
</organism>
<name>A0ABM8YZH3_9PROT</name>